<reference evidence="1" key="2">
    <citation type="journal article" date="2015" name="Fish Shellfish Immunol.">
        <title>Early steps in the European eel (Anguilla anguilla)-Vibrio vulnificus interaction in the gills: Role of the RtxA13 toxin.</title>
        <authorList>
            <person name="Callol A."/>
            <person name="Pajuelo D."/>
            <person name="Ebbesson L."/>
            <person name="Teles M."/>
            <person name="MacKenzie S."/>
            <person name="Amaro C."/>
        </authorList>
    </citation>
    <scope>NUCLEOTIDE SEQUENCE</scope>
</reference>
<dbReference type="AlphaFoldDB" id="A0A0E9SBK8"/>
<accession>A0A0E9SBK8</accession>
<proteinExistence type="predicted"/>
<dbReference type="EMBL" id="GBXM01069955">
    <property type="protein sequence ID" value="JAH38622.1"/>
    <property type="molecule type" value="Transcribed_RNA"/>
</dbReference>
<evidence type="ECO:0000313" key="1">
    <source>
        <dbReference type="EMBL" id="JAH38622.1"/>
    </source>
</evidence>
<reference evidence="1" key="1">
    <citation type="submission" date="2014-11" db="EMBL/GenBank/DDBJ databases">
        <authorList>
            <person name="Amaro Gonzalez C."/>
        </authorList>
    </citation>
    <scope>NUCLEOTIDE SEQUENCE</scope>
</reference>
<sequence>MGLHILIIAYCQMLGETKCDSVNRFWNALGSRFSSLSVVAVRRLMAPLNSIDA</sequence>
<name>A0A0E9SBK8_ANGAN</name>
<protein>
    <submittedName>
        <fullName evidence="1">Uncharacterized protein</fullName>
    </submittedName>
</protein>
<organism evidence="1">
    <name type="scientific">Anguilla anguilla</name>
    <name type="common">European freshwater eel</name>
    <name type="synonym">Muraena anguilla</name>
    <dbReference type="NCBI Taxonomy" id="7936"/>
    <lineage>
        <taxon>Eukaryota</taxon>
        <taxon>Metazoa</taxon>
        <taxon>Chordata</taxon>
        <taxon>Craniata</taxon>
        <taxon>Vertebrata</taxon>
        <taxon>Euteleostomi</taxon>
        <taxon>Actinopterygii</taxon>
        <taxon>Neopterygii</taxon>
        <taxon>Teleostei</taxon>
        <taxon>Anguilliformes</taxon>
        <taxon>Anguillidae</taxon>
        <taxon>Anguilla</taxon>
    </lineage>
</organism>